<accession>V4P6K4</accession>
<name>V4P6K4_EUTSA</name>
<evidence type="ECO:0000313" key="3">
    <source>
        <dbReference type="Proteomes" id="UP000030689"/>
    </source>
</evidence>
<dbReference type="KEGG" id="eus:EUTSA_v10027254mg"/>
<feature type="compositionally biased region" description="Basic and acidic residues" evidence="1">
    <location>
        <begin position="34"/>
        <end position="54"/>
    </location>
</feature>
<dbReference type="OrthoDB" id="783264at2759"/>
<feature type="region of interest" description="Disordered" evidence="1">
    <location>
        <begin position="34"/>
        <end position="56"/>
    </location>
</feature>
<organism evidence="2 3">
    <name type="scientific">Eutrema salsugineum</name>
    <name type="common">Saltwater cress</name>
    <name type="synonym">Sisymbrium salsugineum</name>
    <dbReference type="NCBI Taxonomy" id="72664"/>
    <lineage>
        <taxon>Eukaryota</taxon>
        <taxon>Viridiplantae</taxon>
        <taxon>Streptophyta</taxon>
        <taxon>Embryophyta</taxon>
        <taxon>Tracheophyta</taxon>
        <taxon>Spermatophyta</taxon>
        <taxon>Magnoliopsida</taxon>
        <taxon>eudicotyledons</taxon>
        <taxon>Gunneridae</taxon>
        <taxon>Pentapetalae</taxon>
        <taxon>rosids</taxon>
        <taxon>malvids</taxon>
        <taxon>Brassicales</taxon>
        <taxon>Brassicaceae</taxon>
        <taxon>Eutremeae</taxon>
        <taxon>Eutrema</taxon>
    </lineage>
</organism>
<sequence>MAAQIPIGTRGTIGSLVRKEIDYFKNINTCPQFDPRRGNYEEKTKSFQQRDRSSRLSSWFSKTNWRKKKRQSRGGGGRFLPSMCSAVEVSGDSRVPGFTYRILKSEEKGLRV</sequence>
<dbReference type="OMA" id="GFLPKIC"/>
<dbReference type="AlphaFoldDB" id="V4P6K4"/>
<dbReference type="EMBL" id="KI517384">
    <property type="protein sequence ID" value="ESQ55186.1"/>
    <property type="molecule type" value="Genomic_DNA"/>
</dbReference>
<keyword evidence="3" id="KW-1185">Reference proteome</keyword>
<reference evidence="2 3" key="1">
    <citation type="journal article" date="2013" name="Front. Plant Sci.">
        <title>The Reference Genome of the Halophytic Plant Eutrema salsugineum.</title>
        <authorList>
            <person name="Yang R."/>
            <person name="Jarvis D.E."/>
            <person name="Chen H."/>
            <person name="Beilstein M.A."/>
            <person name="Grimwood J."/>
            <person name="Jenkins J."/>
            <person name="Shu S."/>
            <person name="Prochnik S."/>
            <person name="Xin M."/>
            <person name="Ma C."/>
            <person name="Schmutz J."/>
            <person name="Wing R.A."/>
            <person name="Mitchell-Olds T."/>
            <person name="Schumaker K.S."/>
            <person name="Wang X."/>
        </authorList>
    </citation>
    <scope>NUCLEOTIDE SEQUENCE [LARGE SCALE GENOMIC DNA]</scope>
</reference>
<evidence type="ECO:0000313" key="2">
    <source>
        <dbReference type="EMBL" id="ESQ55186.1"/>
    </source>
</evidence>
<protein>
    <submittedName>
        <fullName evidence="2">Uncharacterized protein</fullName>
    </submittedName>
</protein>
<dbReference type="PANTHER" id="PTHR35131:SF1">
    <property type="entry name" value="EXPRESSED PROTEIN"/>
    <property type="match status" value="1"/>
</dbReference>
<proteinExistence type="predicted"/>
<dbReference type="eggNOG" id="ENOG502S291">
    <property type="taxonomic scope" value="Eukaryota"/>
</dbReference>
<evidence type="ECO:0000256" key="1">
    <source>
        <dbReference type="SAM" id="MobiDB-lite"/>
    </source>
</evidence>
<dbReference type="Proteomes" id="UP000030689">
    <property type="component" value="Unassembled WGS sequence"/>
</dbReference>
<dbReference type="Gramene" id="ESQ55186">
    <property type="protein sequence ID" value="ESQ55186"/>
    <property type="gene ID" value="EUTSA_v10027254mg"/>
</dbReference>
<dbReference type="PANTHER" id="PTHR35131">
    <property type="entry name" value="EXPRESSED PROTEIN"/>
    <property type="match status" value="1"/>
</dbReference>
<gene>
    <name evidence="2" type="ORF">EUTSA_v10027254mg</name>
</gene>